<keyword evidence="4 11" id="KW-0812">Transmembrane</keyword>
<feature type="transmembrane region" description="Helical" evidence="11">
    <location>
        <begin position="984"/>
        <end position="1005"/>
    </location>
</feature>
<dbReference type="GO" id="GO:0005774">
    <property type="term" value="C:vacuolar membrane"/>
    <property type="evidence" value="ECO:0007669"/>
    <property type="project" value="UniProtKB-SubCell"/>
</dbReference>
<evidence type="ECO:0000256" key="10">
    <source>
        <dbReference type="SAM" id="MobiDB-lite"/>
    </source>
</evidence>
<feature type="transmembrane region" description="Helical" evidence="11">
    <location>
        <begin position="866"/>
        <end position="893"/>
    </location>
</feature>
<feature type="transmembrane region" description="Helical" evidence="11">
    <location>
        <begin position="416"/>
        <end position="440"/>
    </location>
</feature>
<keyword evidence="6" id="KW-0547">Nucleotide-binding</keyword>
<dbReference type="CDD" id="cd03244">
    <property type="entry name" value="ABCC_MRP_domain2"/>
    <property type="match status" value="1"/>
</dbReference>
<feature type="transmembrane region" description="Helical" evidence="11">
    <location>
        <begin position="235"/>
        <end position="257"/>
    </location>
</feature>
<dbReference type="InterPro" id="IPR011527">
    <property type="entry name" value="ABC1_TM_dom"/>
</dbReference>
<dbReference type="OrthoDB" id="6500128at2759"/>
<evidence type="ECO:0000313" key="14">
    <source>
        <dbReference type="EMBL" id="OQR74348.1"/>
    </source>
</evidence>
<keyword evidence="9 11" id="KW-0472">Membrane</keyword>
<dbReference type="Gene3D" id="1.20.1560.10">
    <property type="entry name" value="ABC transporter type 1, transmembrane domain"/>
    <property type="match status" value="2"/>
</dbReference>
<feature type="region of interest" description="Disordered" evidence="10">
    <location>
        <begin position="699"/>
        <end position="718"/>
    </location>
</feature>
<feature type="domain" description="ABC transmembrane type-1" evidence="13">
    <location>
        <begin position="761"/>
        <end position="1043"/>
    </location>
</feature>
<dbReference type="EMBL" id="MNPL01008175">
    <property type="protein sequence ID" value="OQR74348.1"/>
    <property type="molecule type" value="Genomic_DNA"/>
</dbReference>
<dbReference type="Pfam" id="PF00664">
    <property type="entry name" value="ABC_membrane"/>
    <property type="match status" value="2"/>
</dbReference>
<dbReference type="FunFam" id="3.40.50.300:FF:000997">
    <property type="entry name" value="Multidrug resistance-associated protein 1"/>
    <property type="match status" value="1"/>
</dbReference>
<dbReference type="PANTHER" id="PTHR24223">
    <property type="entry name" value="ATP-BINDING CASSETTE SUB-FAMILY C"/>
    <property type="match status" value="1"/>
</dbReference>
<feature type="compositionally biased region" description="Basic and acidic residues" evidence="10">
    <location>
        <begin position="705"/>
        <end position="717"/>
    </location>
</feature>
<proteinExistence type="inferred from homology"/>
<evidence type="ECO:0000259" key="12">
    <source>
        <dbReference type="PROSITE" id="PS50893"/>
    </source>
</evidence>
<organism evidence="14 15">
    <name type="scientific">Tropilaelaps mercedesae</name>
    <dbReference type="NCBI Taxonomy" id="418985"/>
    <lineage>
        <taxon>Eukaryota</taxon>
        <taxon>Metazoa</taxon>
        <taxon>Ecdysozoa</taxon>
        <taxon>Arthropoda</taxon>
        <taxon>Chelicerata</taxon>
        <taxon>Arachnida</taxon>
        <taxon>Acari</taxon>
        <taxon>Parasitiformes</taxon>
        <taxon>Mesostigmata</taxon>
        <taxon>Gamasina</taxon>
        <taxon>Dermanyssoidea</taxon>
        <taxon>Laelapidae</taxon>
        <taxon>Tropilaelaps</taxon>
    </lineage>
</organism>
<feature type="transmembrane region" description="Helical" evidence="11">
    <location>
        <begin position="306"/>
        <end position="329"/>
    </location>
</feature>
<feature type="domain" description="ABC transporter" evidence="12">
    <location>
        <begin position="440"/>
        <end position="691"/>
    </location>
</feature>
<feature type="transmembrane region" description="Helical" evidence="11">
    <location>
        <begin position="899"/>
        <end position="921"/>
    </location>
</feature>
<feature type="transmembrane region" description="Helical" evidence="11">
    <location>
        <begin position="37"/>
        <end position="55"/>
    </location>
</feature>
<gene>
    <name evidence="14" type="ORF">BIW11_00971</name>
</gene>
<feature type="transmembrane region" description="Helical" evidence="11">
    <location>
        <begin position="933"/>
        <end position="953"/>
    </location>
</feature>
<dbReference type="GO" id="GO:0140359">
    <property type="term" value="F:ABC-type transporter activity"/>
    <property type="evidence" value="ECO:0007669"/>
    <property type="project" value="InterPro"/>
</dbReference>
<dbReference type="Pfam" id="PF00005">
    <property type="entry name" value="ABC_tran"/>
    <property type="match status" value="2"/>
</dbReference>
<evidence type="ECO:0000256" key="1">
    <source>
        <dbReference type="ARBA" id="ARBA00004128"/>
    </source>
</evidence>
<dbReference type="SUPFAM" id="SSF52540">
    <property type="entry name" value="P-loop containing nucleoside triphosphate hydrolases"/>
    <property type="match status" value="2"/>
</dbReference>
<dbReference type="InterPro" id="IPR036640">
    <property type="entry name" value="ABC1_TM_sf"/>
</dbReference>
<feature type="transmembrane region" description="Helical" evidence="11">
    <location>
        <begin position="1017"/>
        <end position="1035"/>
    </location>
</feature>
<comment type="similarity">
    <text evidence="2">Belongs to the ABC transporter superfamily. ABCC family. Conjugate transporter (TC 3.A.1.208) subfamily.</text>
</comment>
<evidence type="ECO:0000256" key="11">
    <source>
        <dbReference type="SAM" id="Phobius"/>
    </source>
</evidence>
<reference evidence="14 15" key="1">
    <citation type="journal article" date="2017" name="Gigascience">
        <title>Draft genome of the honey bee ectoparasitic mite, Tropilaelaps mercedesae, is shaped by the parasitic life history.</title>
        <authorList>
            <person name="Dong X."/>
            <person name="Armstrong S.D."/>
            <person name="Xia D."/>
            <person name="Makepeace B.L."/>
            <person name="Darby A.C."/>
            <person name="Kadowaki T."/>
        </authorList>
    </citation>
    <scope>NUCLEOTIDE SEQUENCE [LARGE SCALE GENOMIC DNA]</scope>
    <source>
        <strain evidence="14">Wuxi-XJTLU</strain>
    </source>
</reference>
<evidence type="ECO:0000256" key="8">
    <source>
        <dbReference type="ARBA" id="ARBA00022989"/>
    </source>
</evidence>
<dbReference type="SUPFAM" id="SSF90123">
    <property type="entry name" value="ABC transporter transmembrane region"/>
    <property type="match status" value="2"/>
</dbReference>
<feature type="transmembrane region" description="Helical" evidence="11">
    <location>
        <begin position="745"/>
        <end position="772"/>
    </location>
</feature>
<evidence type="ECO:0000313" key="15">
    <source>
        <dbReference type="Proteomes" id="UP000192247"/>
    </source>
</evidence>
<dbReference type="CDD" id="cd18603">
    <property type="entry name" value="ABC_6TM_MRP1_2_3_6_D2_like"/>
    <property type="match status" value="1"/>
</dbReference>
<sequence>MDEFCGSPFWAVGVACFLVCFVELLFVLTQLNSDDYAPLPVVYIVTPLIKSVAVYGPKIFLSHHSLLLPGLYICFMAYYPLVIANVILLCFADPPPVLEGDQVPTELFFRARPDKVSSFPSQLFFSWLTPLMYRALTETIEVEDLPMIDNELLCERAFQEVKKNYIVDQTGKAIEMTNRSVVKALWRTFGSEIIKGIGLSFANDLLQFARSPLLEAMIKLAREEKSTFEQAWKGVFYGSVMFGVVSIQALTVSYYIYHMQNIAIRVHTALMSAVYRKALVLSSTSKTTSGELINLMAEDSARHRDLVMIGNTALSAVSRIVFTVVYLFTLIQWSLLAPIGFTLLVTPLNFWIITIVTRYQMGMMKLKDDRFQVMNELINGMKVLKLYGWELGFRDIIQMIRLKEVQMIRKSQTAMVSLMVQWKLAPFLMSIAAFYCYVLIDDTHVLEASTAFVALNLIADMGLAFGKYPMVPQLFTTVGQSRVSVARMNNFLNSAELDPYVIRTPETGADDPDVVTLSMKDGTFSWTSSKVAYVPQQAWICNVSLRDNILFTKPYVKSKYEKVLEASALIADLKVLAAGDLTEIGEKGINLSGGQKQRVSIARACYAEADVYFFDDPLSAVDAHVGAHLFEQVLGHTGILQQCTRVLVTHSVALLPAVDHIIMLNDGQIVEEGTYNELVEANGAFADLVRQLEDQQNRDVPLPRLKKEGDQEEKATEKGITAQKAAAQLIQSEDMKVGTVEWRIYFAYLGAVGCKWPTIVIIFSMLSVAFMLMSRDWLAMWSTDRPGPDGKMSKELRDYRLIIYGMLGFGNAVTMLLCSLARNYASIKAGVLFHTRMLHSVLRAPMSFFETTPVGRIVNRFSRDVAVVDLAVAETLHMWLFALIQLAGTVLAITQSMPVFFTAALPLSGLYYGFQLLYVGLSRQLQRLTSVTFSPIFSHFTESFAGIAIIRAFEVEKAFVRESSRRLDRSVRCTYANLAAERWLGIRLEVCGSLVVLFTSLVMVYYRNEMQGHSGNVGMILTYSLMITMMLNGIVRSNSHIESCLVSVERIVEYINLPSEAEWRIQGVEPPWDWPAYGEIVFEEYSTRYREGLDLVLRNISATVNAGEKVGIVGRTGAGKSSLTLALFRVLEAANGRILIDGVDISCLGLHDLRQRLTIIPQDPVLFRGSLRLNLDPLRLFTDEELWSALELAHLKSFVSTLATDKFSKGLSFQVAEGGGNLSMGQRQLLCLARALLRKSRILIMDEATAAIDQETDELIQNTIRQEFKFCTVLTIAHRLNTIIDYDRIMVFDRGCVVEYDTPENLLQDTNGIFYGLAKEANLVK</sequence>
<dbReference type="InterPro" id="IPR050173">
    <property type="entry name" value="ABC_transporter_C-like"/>
</dbReference>
<evidence type="ECO:0000256" key="3">
    <source>
        <dbReference type="ARBA" id="ARBA00022448"/>
    </source>
</evidence>
<evidence type="ECO:0000256" key="6">
    <source>
        <dbReference type="ARBA" id="ARBA00022741"/>
    </source>
</evidence>
<feature type="transmembrane region" description="Helical" evidence="11">
    <location>
        <begin position="446"/>
        <end position="465"/>
    </location>
</feature>
<name>A0A1V9XLY0_9ACAR</name>
<dbReference type="CDD" id="cd03250">
    <property type="entry name" value="ABCC_MRP_domain1"/>
    <property type="match status" value="1"/>
</dbReference>
<evidence type="ECO:0000256" key="7">
    <source>
        <dbReference type="ARBA" id="ARBA00022840"/>
    </source>
</evidence>
<dbReference type="InterPro" id="IPR027417">
    <property type="entry name" value="P-loop_NTPase"/>
</dbReference>
<keyword evidence="7" id="KW-0067">ATP-binding</keyword>
<feature type="transmembrane region" description="Helical" evidence="11">
    <location>
        <begin position="801"/>
        <end position="821"/>
    </location>
</feature>
<dbReference type="GO" id="GO:0016887">
    <property type="term" value="F:ATP hydrolysis activity"/>
    <property type="evidence" value="ECO:0007669"/>
    <property type="project" value="InterPro"/>
</dbReference>
<dbReference type="CDD" id="cd18595">
    <property type="entry name" value="ABC_6TM_MRP1_2_3_6_D1_like"/>
    <property type="match status" value="1"/>
</dbReference>
<feature type="domain" description="ABC transporter" evidence="12">
    <location>
        <begin position="1080"/>
        <end position="1319"/>
    </location>
</feature>
<feature type="transmembrane region" description="Helical" evidence="11">
    <location>
        <begin position="335"/>
        <end position="357"/>
    </location>
</feature>
<feature type="domain" description="ABC transmembrane type-1" evidence="13">
    <location>
        <begin position="196"/>
        <end position="458"/>
    </location>
</feature>
<dbReference type="PANTHER" id="PTHR24223:SF443">
    <property type="entry name" value="MULTIDRUG-RESISTANCE LIKE PROTEIN 1, ISOFORM I"/>
    <property type="match status" value="1"/>
</dbReference>
<dbReference type="Gene3D" id="3.40.50.300">
    <property type="entry name" value="P-loop containing nucleotide triphosphate hydrolases"/>
    <property type="match status" value="2"/>
</dbReference>
<evidence type="ECO:0000259" key="13">
    <source>
        <dbReference type="PROSITE" id="PS50929"/>
    </source>
</evidence>
<evidence type="ECO:0000256" key="9">
    <source>
        <dbReference type="ARBA" id="ARBA00023136"/>
    </source>
</evidence>
<keyword evidence="15" id="KW-1185">Reference proteome</keyword>
<comment type="subcellular location">
    <subcellularLocation>
        <location evidence="1">Vacuole membrane</location>
        <topology evidence="1">Multi-pass membrane protein</topology>
    </subcellularLocation>
</comment>
<feature type="transmembrane region" description="Helical" evidence="11">
    <location>
        <begin position="67"/>
        <end position="88"/>
    </location>
</feature>
<dbReference type="SMART" id="SM00382">
    <property type="entry name" value="AAA"/>
    <property type="match status" value="1"/>
</dbReference>
<keyword evidence="5" id="KW-0677">Repeat</keyword>
<keyword evidence="3" id="KW-0813">Transport</keyword>
<accession>A0A1V9XLY0</accession>
<evidence type="ECO:0000256" key="5">
    <source>
        <dbReference type="ARBA" id="ARBA00022737"/>
    </source>
</evidence>
<dbReference type="FunFam" id="3.40.50.300:FF:000074">
    <property type="entry name" value="Multidrug resistance-associated protein 5 isoform 1"/>
    <property type="match status" value="1"/>
</dbReference>
<dbReference type="FunFam" id="1.20.1560.10:FF:000010">
    <property type="entry name" value="Multidrug resistance-associated ABC transporter"/>
    <property type="match status" value="1"/>
</dbReference>
<feature type="transmembrane region" description="Helical" evidence="11">
    <location>
        <begin position="9"/>
        <end position="31"/>
    </location>
</feature>
<dbReference type="InParanoid" id="A0A1V9XLY0"/>
<dbReference type="PROSITE" id="PS50893">
    <property type="entry name" value="ABC_TRANSPORTER_2"/>
    <property type="match status" value="2"/>
</dbReference>
<dbReference type="GO" id="GO:0005524">
    <property type="term" value="F:ATP binding"/>
    <property type="evidence" value="ECO:0007669"/>
    <property type="project" value="UniProtKB-KW"/>
</dbReference>
<dbReference type="STRING" id="418985.A0A1V9XLY0"/>
<dbReference type="PROSITE" id="PS50929">
    <property type="entry name" value="ABC_TM1F"/>
    <property type="match status" value="2"/>
</dbReference>
<dbReference type="InterPro" id="IPR003439">
    <property type="entry name" value="ABC_transporter-like_ATP-bd"/>
</dbReference>
<keyword evidence="8 11" id="KW-1133">Transmembrane helix</keyword>
<comment type="caution">
    <text evidence="14">The sequence shown here is derived from an EMBL/GenBank/DDBJ whole genome shotgun (WGS) entry which is preliminary data.</text>
</comment>
<evidence type="ECO:0000256" key="4">
    <source>
        <dbReference type="ARBA" id="ARBA00022692"/>
    </source>
</evidence>
<protein>
    <submittedName>
        <fullName evidence="14">Multidrug resistance-associated protein 1-like</fullName>
    </submittedName>
</protein>
<evidence type="ECO:0000256" key="2">
    <source>
        <dbReference type="ARBA" id="ARBA00009726"/>
    </source>
</evidence>
<dbReference type="Proteomes" id="UP000192247">
    <property type="component" value="Unassembled WGS sequence"/>
</dbReference>
<dbReference type="InterPro" id="IPR003593">
    <property type="entry name" value="AAA+_ATPase"/>
</dbReference>